<accession>A0A8A1M661</accession>
<dbReference type="PANTHER" id="PTHR21310">
    <property type="entry name" value="AMINOGLYCOSIDE PHOSPHOTRANSFERASE-RELATED-RELATED"/>
    <property type="match status" value="1"/>
</dbReference>
<evidence type="ECO:0000256" key="1">
    <source>
        <dbReference type="SAM" id="MobiDB-lite"/>
    </source>
</evidence>
<gene>
    <name evidence="3" type="ORF">I7I51_03684</name>
</gene>
<name>A0A8A1M661_AJECA</name>
<feature type="region of interest" description="Disordered" evidence="1">
    <location>
        <begin position="1"/>
        <end position="23"/>
    </location>
</feature>
<dbReference type="Pfam" id="PF01636">
    <property type="entry name" value="APH"/>
    <property type="match status" value="1"/>
</dbReference>
<sequence length="390" mass="44298">MVPATANKRPAQDATSVDEDSKLHDGDLLKGYSHLNQSLVAELQSKLAKKEWVDLTQVVTKWGRRYPFKRRQLENLCSKKSSEHHGNAMTAAISRRRAEIFSVSPDEPIIHRPLAPEVQLLLGGGQESLLISAGLSQALLKGKVLWERFLLAVIQLSEQVVVKTGIDLPLSDFDVIDHIWKVSHDIPAPRPLGAMSIGKRTYIFMSFVEGTTLDTQWDSLSNEEKRSIQDQLNAIMEKLRSLPVPSRYLGIGNPPRCVDTRMWTRTSPEYIENEGQFNAFLLGNPDPLKTEPYVEFVRSMLREDHRIVLTHGDLHPRNIMVSRAQHGGLIITGIIDWEMGGAYPEYWEYLKALNTMFPLRRGDWFFFLPLKGIGKYTAELAIDNYIQKLL</sequence>
<dbReference type="VEuPathDB" id="FungiDB:I7I51_03684"/>
<protein>
    <recommendedName>
        <fullName evidence="2">Aminoglycoside phosphotransferase domain-containing protein</fullName>
    </recommendedName>
</protein>
<dbReference type="CDD" id="cd05120">
    <property type="entry name" value="APH_ChoK_like"/>
    <property type="match status" value="1"/>
</dbReference>
<dbReference type="InterPro" id="IPR002575">
    <property type="entry name" value="Aminoglycoside_PTrfase"/>
</dbReference>
<dbReference type="InterPro" id="IPR011009">
    <property type="entry name" value="Kinase-like_dom_sf"/>
</dbReference>
<reference evidence="3" key="1">
    <citation type="submission" date="2021-01" db="EMBL/GenBank/DDBJ databases">
        <title>Chromosome-level genome assembly of a human fungal pathogen reveals clustering of transcriptionally co-regulated genes.</title>
        <authorList>
            <person name="Voorhies M."/>
            <person name="Cohen S."/>
            <person name="Shea T.P."/>
            <person name="Petrus S."/>
            <person name="Munoz J.F."/>
            <person name="Poplawski S."/>
            <person name="Goldman W.E."/>
            <person name="Michael T."/>
            <person name="Cuomo C.A."/>
            <person name="Sil A."/>
            <person name="Beyhan S."/>
        </authorList>
    </citation>
    <scope>NUCLEOTIDE SEQUENCE</scope>
    <source>
        <strain evidence="3">WU24</strain>
    </source>
</reference>
<dbReference type="SUPFAM" id="SSF56112">
    <property type="entry name" value="Protein kinase-like (PK-like)"/>
    <property type="match status" value="1"/>
</dbReference>
<evidence type="ECO:0000313" key="3">
    <source>
        <dbReference type="EMBL" id="QSS61509.1"/>
    </source>
</evidence>
<dbReference type="Proteomes" id="UP000663671">
    <property type="component" value="Chromosome 5"/>
</dbReference>
<evidence type="ECO:0000259" key="2">
    <source>
        <dbReference type="Pfam" id="PF01636"/>
    </source>
</evidence>
<dbReference type="OrthoDB" id="2906425at2759"/>
<proteinExistence type="predicted"/>
<dbReference type="AlphaFoldDB" id="A0A8A1M661"/>
<dbReference type="InterPro" id="IPR051678">
    <property type="entry name" value="AGP_Transferase"/>
</dbReference>
<dbReference type="PANTHER" id="PTHR21310:SF15">
    <property type="entry name" value="AMINOGLYCOSIDE PHOSPHOTRANSFERASE DOMAIN-CONTAINING PROTEIN"/>
    <property type="match status" value="1"/>
</dbReference>
<dbReference type="Gene3D" id="3.90.1200.10">
    <property type="match status" value="1"/>
</dbReference>
<evidence type="ECO:0000313" key="4">
    <source>
        <dbReference type="Proteomes" id="UP000663671"/>
    </source>
</evidence>
<feature type="domain" description="Aminoglycoside phosphotransferase" evidence="2">
    <location>
        <begin position="184"/>
        <end position="358"/>
    </location>
</feature>
<dbReference type="EMBL" id="CP069111">
    <property type="protein sequence ID" value="QSS61509.1"/>
    <property type="molecule type" value="Genomic_DNA"/>
</dbReference>
<organism evidence="3 4">
    <name type="scientific">Ajellomyces capsulatus</name>
    <name type="common">Darling's disease fungus</name>
    <name type="synonym">Histoplasma capsulatum</name>
    <dbReference type="NCBI Taxonomy" id="5037"/>
    <lineage>
        <taxon>Eukaryota</taxon>
        <taxon>Fungi</taxon>
        <taxon>Dikarya</taxon>
        <taxon>Ascomycota</taxon>
        <taxon>Pezizomycotina</taxon>
        <taxon>Eurotiomycetes</taxon>
        <taxon>Eurotiomycetidae</taxon>
        <taxon>Onygenales</taxon>
        <taxon>Ajellomycetaceae</taxon>
        <taxon>Histoplasma</taxon>
    </lineage>
</organism>